<reference evidence="1 2" key="1">
    <citation type="submission" date="2020-04" db="EMBL/GenBank/DDBJ databases">
        <title>Molecular characterization of pseudomonads from Agaricus bisporus reveal novel blotch 2 pathogens in Western Europe.</title>
        <authorList>
            <person name="Taparia T."/>
            <person name="Krijger M."/>
            <person name="Haynes E."/>
            <person name="Elpinstone J.G."/>
            <person name="Noble R."/>
            <person name="Van Der Wolf J."/>
        </authorList>
    </citation>
    <scope>NUCLEOTIDE SEQUENCE [LARGE SCALE GENOMIC DNA]</scope>
    <source>
        <strain evidence="1 2">P7774</strain>
    </source>
</reference>
<dbReference type="Gene3D" id="3.30.1460.10">
    <property type="match status" value="1"/>
</dbReference>
<dbReference type="RefSeq" id="WP_177058707.1">
    <property type="nucleotide sequence ID" value="NZ_JACARY010000005.1"/>
</dbReference>
<proteinExistence type="predicted"/>
<protein>
    <submittedName>
        <fullName evidence="1">Type III secretion protein</fullName>
    </submittedName>
</protein>
<evidence type="ECO:0000313" key="1">
    <source>
        <dbReference type="EMBL" id="NWD93587.1"/>
    </source>
</evidence>
<dbReference type="EMBL" id="JACARY010000005">
    <property type="protein sequence ID" value="NWD93587.1"/>
    <property type="molecule type" value="Genomic_DNA"/>
</dbReference>
<gene>
    <name evidence="1" type="ORF">HX871_04110</name>
</gene>
<dbReference type="SUPFAM" id="SSF69635">
    <property type="entry name" value="Type III secretory system chaperone-like"/>
    <property type="match status" value="1"/>
</dbReference>
<name>A0ABX2QPB9_9PSED</name>
<keyword evidence="2" id="KW-1185">Reference proteome</keyword>
<accession>A0ABX2QPB9</accession>
<dbReference type="Proteomes" id="UP000572863">
    <property type="component" value="Unassembled WGS sequence"/>
</dbReference>
<sequence length="130" mass="14455">MKTLVKDWLSSHKEQITLFEGDDEIMLKRQGGAVLLEAQLTATPCTNAALSGWMRLSAVSLNHFQGALALKPDTGALWLIQSLQGTCDHTNLLNCLQALLNQRDTWRSTAARLTRQVKQLTPTSLRSMSY</sequence>
<comment type="caution">
    <text evidence="1">The sequence shown here is derived from an EMBL/GenBank/DDBJ whole genome shotgun (WGS) entry which is preliminary data.</text>
</comment>
<evidence type="ECO:0000313" key="2">
    <source>
        <dbReference type="Proteomes" id="UP000572863"/>
    </source>
</evidence>
<organism evidence="1 2">
    <name type="scientific">Pseudomonas reactans</name>
    <dbReference type="NCBI Taxonomy" id="117680"/>
    <lineage>
        <taxon>Bacteria</taxon>
        <taxon>Pseudomonadati</taxon>
        <taxon>Pseudomonadota</taxon>
        <taxon>Gammaproteobacteria</taxon>
        <taxon>Pseudomonadales</taxon>
        <taxon>Pseudomonadaceae</taxon>
        <taxon>Pseudomonas</taxon>
    </lineage>
</organism>